<organism evidence="2">
    <name type="scientific">marine sediment metagenome</name>
    <dbReference type="NCBI Taxonomy" id="412755"/>
    <lineage>
        <taxon>unclassified sequences</taxon>
        <taxon>metagenomes</taxon>
        <taxon>ecological metagenomes</taxon>
    </lineage>
</organism>
<reference evidence="2" key="1">
    <citation type="journal article" date="2014" name="Front. Microbiol.">
        <title>High frequency of phylogenetically diverse reductive dehalogenase-homologous genes in deep subseafloor sedimentary metagenomes.</title>
        <authorList>
            <person name="Kawai M."/>
            <person name="Futagami T."/>
            <person name="Toyoda A."/>
            <person name="Takaki Y."/>
            <person name="Nishi S."/>
            <person name="Hori S."/>
            <person name="Arai W."/>
            <person name="Tsubouchi T."/>
            <person name="Morono Y."/>
            <person name="Uchiyama I."/>
            <person name="Ito T."/>
            <person name="Fujiyama A."/>
            <person name="Inagaki F."/>
            <person name="Takami H."/>
        </authorList>
    </citation>
    <scope>NUCLEOTIDE SEQUENCE</scope>
    <source>
        <strain evidence="2">Expedition CK06-06</strain>
    </source>
</reference>
<accession>X1BWS1</accession>
<feature type="non-terminal residue" evidence="2">
    <location>
        <position position="1"/>
    </location>
</feature>
<name>X1BWS1_9ZZZZ</name>
<sequence length="96" mass="10648">LKEMRVNMDNPQSSINSQQSAISNQQSPINNQQSAIPYQQSSIPNHRSSIGYVVGGGLKANLNVRLTIPSEQVREGNFVIIRSGYWHFYGLVIGDC</sequence>
<evidence type="ECO:0000313" key="2">
    <source>
        <dbReference type="EMBL" id="GAG76616.1"/>
    </source>
</evidence>
<dbReference type="EMBL" id="BART01014722">
    <property type="protein sequence ID" value="GAG76616.1"/>
    <property type="molecule type" value="Genomic_DNA"/>
</dbReference>
<evidence type="ECO:0000256" key="1">
    <source>
        <dbReference type="SAM" id="MobiDB-lite"/>
    </source>
</evidence>
<comment type="caution">
    <text evidence="2">The sequence shown here is derived from an EMBL/GenBank/DDBJ whole genome shotgun (WGS) entry which is preliminary data.</text>
</comment>
<feature type="region of interest" description="Disordered" evidence="1">
    <location>
        <begin position="1"/>
        <end position="31"/>
    </location>
</feature>
<protein>
    <submittedName>
        <fullName evidence="2">Uncharacterized protein</fullName>
    </submittedName>
</protein>
<feature type="compositionally biased region" description="Low complexity" evidence="1">
    <location>
        <begin position="10"/>
        <end position="31"/>
    </location>
</feature>
<dbReference type="AlphaFoldDB" id="X1BWS1"/>
<proteinExistence type="predicted"/>
<gene>
    <name evidence="2" type="ORF">S01H4_29124</name>
</gene>